<sequence length="450" mass="50547">MTWEFLHDYPNSVLHLQSTTGDYGTAGRTIRSNDPVLWEMASTSTNGIALMNENGTMIFGRLDEYFRDPVERELGWWLVMLLTDHLSVPGDCRAATWIELEAEHDFITRTAVKKILPANRHHEPSPLSISGTTQTSQALVNEIICIYQQLARASPHLQPGEHINALFTNLVYICTLPADETTLHQVLTNSKIRQLRPHLRQLCSRGEYLMESAWTHHFLNSSPQCPIRANDTDWKLAMNQQLSKFIYYGNYVDLTRLECHALLAVGAQLKNVVWIGSGPLPMSSIEMMIQHNSTIQRLDNIDMDPDAIAISSQLNDTLPWPPSLRSRFGYHAMDALAYPDYALADVICLGALVGGGVSSNDNENADTQNDDDDGGEDKLEMIIQVAQKMQPGAWLLVRSAHGLRQLLYPALKPSLHWHTCSRLQGLLEIVLELHPHHDVVNSVLIARRIG</sequence>
<dbReference type="PROSITE" id="PS51142">
    <property type="entry name" value="NAS"/>
    <property type="match status" value="1"/>
</dbReference>
<keyword evidence="5" id="KW-1185">Reference proteome</keyword>
<keyword evidence="2" id="KW-0808">Transferase</keyword>
<dbReference type="InterPro" id="IPR004298">
    <property type="entry name" value="Nicotian_synth"/>
</dbReference>
<dbReference type="GO" id="GO:0030418">
    <property type="term" value="P:nicotianamine biosynthetic process"/>
    <property type="evidence" value="ECO:0007669"/>
    <property type="project" value="InterPro"/>
</dbReference>
<protein>
    <submittedName>
        <fullName evidence="4">Nicotianamine synthase protein-domain-containing protein</fullName>
    </submittedName>
</protein>
<dbReference type="AlphaFoldDB" id="A0A1X2J201"/>
<comment type="similarity">
    <text evidence="1">Belongs to the nicotianamine synthase (NAS)-like family.</text>
</comment>
<evidence type="ECO:0000313" key="4">
    <source>
        <dbReference type="EMBL" id="ORZ25852.1"/>
    </source>
</evidence>
<dbReference type="STRING" id="90262.A0A1X2J201"/>
<dbReference type="Gene3D" id="3.40.50.150">
    <property type="entry name" value="Vaccinia Virus protein VP39"/>
    <property type="match status" value="1"/>
</dbReference>
<evidence type="ECO:0000256" key="2">
    <source>
        <dbReference type="ARBA" id="ARBA00022679"/>
    </source>
</evidence>
<evidence type="ECO:0000313" key="5">
    <source>
        <dbReference type="Proteomes" id="UP000193560"/>
    </source>
</evidence>
<proteinExistence type="inferred from homology"/>
<dbReference type="OrthoDB" id="1858069at2759"/>
<evidence type="ECO:0000256" key="3">
    <source>
        <dbReference type="ARBA" id="ARBA00022691"/>
    </source>
</evidence>
<dbReference type="PANTHER" id="PTHR32266">
    <property type="entry name" value="NICOTIANAMINE SYNTHASE 3"/>
    <property type="match status" value="1"/>
</dbReference>
<dbReference type="InterPro" id="IPR029063">
    <property type="entry name" value="SAM-dependent_MTases_sf"/>
</dbReference>
<dbReference type="Pfam" id="PF03059">
    <property type="entry name" value="NAS"/>
    <property type="match status" value="2"/>
</dbReference>
<keyword evidence="3" id="KW-0949">S-adenosyl-L-methionine</keyword>
<reference evidence="4 5" key="1">
    <citation type="submission" date="2016-07" db="EMBL/GenBank/DDBJ databases">
        <title>Pervasive Adenine N6-methylation of Active Genes in Fungi.</title>
        <authorList>
            <consortium name="DOE Joint Genome Institute"/>
            <person name="Mondo S.J."/>
            <person name="Dannebaum R.O."/>
            <person name="Kuo R.C."/>
            <person name="Labutti K."/>
            <person name="Haridas S."/>
            <person name="Kuo A."/>
            <person name="Salamov A."/>
            <person name="Ahrendt S.R."/>
            <person name="Lipzen A."/>
            <person name="Sullivan W."/>
            <person name="Andreopoulos W.B."/>
            <person name="Clum A."/>
            <person name="Lindquist E."/>
            <person name="Daum C."/>
            <person name="Ramamoorthy G.K."/>
            <person name="Gryganskyi A."/>
            <person name="Culley D."/>
            <person name="Magnuson J.K."/>
            <person name="James T.Y."/>
            <person name="O'Malley M.A."/>
            <person name="Stajich J.E."/>
            <person name="Spatafora J.W."/>
            <person name="Visel A."/>
            <person name="Grigoriev I.V."/>
        </authorList>
    </citation>
    <scope>NUCLEOTIDE SEQUENCE [LARGE SCALE GENOMIC DNA]</scope>
    <source>
        <strain evidence="4 5">NRRL 1336</strain>
    </source>
</reference>
<dbReference type="GO" id="GO:0030410">
    <property type="term" value="F:nicotianamine synthase activity"/>
    <property type="evidence" value="ECO:0007669"/>
    <property type="project" value="InterPro"/>
</dbReference>
<dbReference type="Proteomes" id="UP000193560">
    <property type="component" value="Unassembled WGS sequence"/>
</dbReference>
<evidence type="ECO:0000256" key="1">
    <source>
        <dbReference type="ARBA" id="ARBA00007009"/>
    </source>
</evidence>
<name>A0A1X2J201_9FUNG</name>
<comment type="caution">
    <text evidence="4">The sequence shown here is derived from an EMBL/GenBank/DDBJ whole genome shotgun (WGS) entry which is preliminary data.</text>
</comment>
<dbReference type="PANTHER" id="PTHR32266:SF12">
    <property type="entry name" value="NICOTIANAMINE SYNTHASE 3"/>
    <property type="match status" value="1"/>
</dbReference>
<organism evidence="4 5">
    <name type="scientific">Absidia repens</name>
    <dbReference type="NCBI Taxonomy" id="90262"/>
    <lineage>
        <taxon>Eukaryota</taxon>
        <taxon>Fungi</taxon>
        <taxon>Fungi incertae sedis</taxon>
        <taxon>Mucoromycota</taxon>
        <taxon>Mucoromycotina</taxon>
        <taxon>Mucoromycetes</taxon>
        <taxon>Mucorales</taxon>
        <taxon>Cunninghamellaceae</taxon>
        <taxon>Absidia</taxon>
    </lineage>
</organism>
<gene>
    <name evidence="4" type="ORF">BCR42DRAFT_485948</name>
</gene>
<accession>A0A1X2J201</accession>
<dbReference type="EMBL" id="MCGE01000001">
    <property type="protein sequence ID" value="ORZ25852.1"/>
    <property type="molecule type" value="Genomic_DNA"/>
</dbReference>